<dbReference type="InterPro" id="IPR008969">
    <property type="entry name" value="CarboxyPept-like_regulatory"/>
</dbReference>
<dbReference type="InterPro" id="IPR023997">
    <property type="entry name" value="TonB-dep_OMP_SusC/RagA_CS"/>
</dbReference>
<keyword evidence="9 10" id="KW-0998">Cell outer membrane</keyword>
<dbReference type="Proteomes" id="UP000286501">
    <property type="component" value="Unassembled WGS sequence"/>
</dbReference>
<reference evidence="15 16" key="1">
    <citation type="submission" date="2018-08" db="EMBL/GenBank/DDBJ databases">
        <title>A genome reference for cultivated species of the human gut microbiota.</title>
        <authorList>
            <person name="Zou Y."/>
            <person name="Xue W."/>
            <person name="Luo G."/>
        </authorList>
    </citation>
    <scope>NUCLEOTIDE SEQUENCE [LARGE SCALE GENOMIC DNA]</scope>
    <source>
        <strain evidence="15 16">AM22-1</strain>
    </source>
</reference>
<evidence type="ECO:0000256" key="1">
    <source>
        <dbReference type="ARBA" id="ARBA00004571"/>
    </source>
</evidence>
<evidence type="ECO:0000256" key="2">
    <source>
        <dbReference type="ARBA" id="ARBA00022448"/>
    </source>
</evidence>
<evidence type="ECO:0000256" key="5">
    <source>
        <dbReference type="ARBA" id="ARBA00022729"/>
    </source>
</evidence>
<evidence type="ECO:0000256" key="7">
    <source>
        <dbReference type="ARBA" id="ARBA00023136"/>
    </source>
</evidence>
<accession>A0A414TH05</accession>
<dbReference type="GO" id="GO:0009279">
    <property type="term" value="C:cell outer membrane"/>
    <property type="evidence" value="ECO:0007669"/>
    <property type="project" value="UniProtKB-SubCell"/>
</dbReference>
<evidence type="ECO:0000259" key="13">
    <source>
        <dbReference type="Pfam" id="PF00593"/>
    </source>
</evidence>
<keyword evidence="4 10" id="KW-0812">Transmembrane</keyword>
<dbReference type="AlphaFoldDB" id="A0A414TH05"/>
<keyword evidence="5 12" id="KW-0732">Signal</keyword>
<keyword evidence="7 10" id="KW-0472">Membrane</keyword>
<dbReference type="Gene3D" id="2.170.130.10">
    <property type="entry name" value="TonB-dependent receptor, plug domain"/>
    <property type="match status" value="1"/>
</dbReference>
<dbReference type="NCBIfam" id="TIGR04057">
    <property type="entry name" value="SusC_RagA_signa"/>
    <property type="match status" value="1"/>
</dbReference>
<evidence type="ECO:0000313" key="15">
    <source>
        <dbReference type="EMBL" id="RHG66316.1"/>
    </source>
</evidence>
<feature type="domain" description="TonB-dependent receptor-like beta-barrel" evidence="13">
    <location>
        <begin position="415"/>
        <end position="967"/>
    </location>
</feature>
<dbReference type="GO" id="GO:0044718">
    <property type="term" value="P:siderophore transmembrane transport"/>
    <property type="evidence" value="ECO:0007669"/>
    <property type="project" value="TreeGrafter"/>
</dbReference>
<evidence type="ECO:0000256" key="8">
    <source>
        <dbReference type="ARBA" id="ARBA00023170"/>
    </source>
</evidence>
<dbReference type="SUPFAM" id="SSF49464">
    <property type="entry name" value="Carboxypeptidase regulatory domain-like"/>
    <property type="match status" value="1"/>
</dbReference>
<dbReference type="Gene3D" id="2.60.40.1120">
    <property type="entry name" value="Carboxypeptidase-like, regulatory domain"/>
    <property type="match status" value="1"/>
</dbReference>
<feature type="chain" id="PRO_5043189679" evidence="12">
    <location>
        <begin position="22"/>
        <end position="1006"/>
    </location>
</feature>
<sequence>MFKRIALFMGGVILSCGVAFAQTSVTGKVVASEDGEPVIGASIKIVGTNTGAVTDVDGNFSIVLPQGKNTVKVSYMGMEDKTVTIKGNKVQIELRADQKTLDEVVVTGYGVQKKASFTGAASLLNGAQIEKKSDANFVKALEGNVSGVQMNNSSGQPGTWGAIYVRGRGSLNSGTQPLYVIDGMPVSSDTDGMSATANNSIDPMASINPEDIENVTVLKDAAATAIYGSRASNGVIVITTKKGSEGKLNINLDIKQGFSYMGNNNMDYANAKETMNLFAKGWVAAGRAADFETAKAQLTNSYGWDGTSSYDWMDAVTRNGYYQDYNISAQGKTGNTGFYISAGYLDTKGIVLGSDYKRYSGRANVESKVGRFTVGANTNYAYAVKNGFSQSISGSMSNTTVAAISFMNPFRPFYNEDGTYYGTPFGESNYYNPLALTDKELGDINESKNETLNLNPYVQIDIWNGIYYRTNFGANISNYREYQYWSALYNPQGINYNGLGQQYNSRTTTLTWNNIIGWNKTFNDVHNLSAMIGQEMQKKSYYYEYMNGQDFPFASSGMRDLSTVGSWGDSEFYKKEARLASYFADVHYSYQDKYYASASYRRDGSSVFGADNRWGDFWSVGAKWRLSGESFLKDNPIITNATLRASYGTVGNQDIDWYAARGFYEAGHNYNQMVGIAPESVSNNKLTWETSKKFDVGFDLSFINRIHLSLDYYNETTSDALMEMPLSMTTGLTSTYQNIGKIRNQGIEVDLKATIMHNKDLDWNAYANLTWNKNEVLKLASGDPIYPTYWNVIMEGKPYNSFYLKEYAGVDRETGKPLWYKGETGTETTSNYNEATERVLGSPDPKVFGGFGTSFAWKGLDASLSFNYRLGAKVYDSGAPFTGWGMANRTPLKEWANNSWTEDNKDAKYPQYIYGDPNGATKDSSRFLYSGNYLRLSNISVGYTLPSVITRKALMQKVRIYVSADNLYTWTASDFVGYSPETYANGIIAWQYPNVATFVGGIQITF</sequence>
<dbReference type="Gene3D" id="2.40.170.20">
    <property type="entry name" value="TonB-dependent receptor, beta-barrel domain"/>
    <property type="match status" value="1"/>
</dbReference>
<dbReference type="PANTHER" id="PTHR30069:SF29">
    <property type="entry name" value="HEMOGLOBIN AND HEMOGLOBIN-HAPTOGLOBIN-BINDING PROTEIN 1-RELATED"/>
    <property type="match status" value="1"/>
</dbReference>
<keyword evidence="6 11" id="KW-0798">TonB box</keyword>
<evidence type="ECO:0000256" key="10">
    <source>
        <dbReference type="PROSITE-ProRule" id="PRU01360"/>
    </source>
</evidence>
<dbReference type="RefSeq" id="WP_118200752.1">
    <property type="nucleotide sequence ID" value="NZ_QRIN01000022.1"/>
</dbReference>
<evidence type="ECO:0000256" key="4">
    <source>
        <dbReference type="ARBA" id="ARBA00022692"/>
    </source>
</evidence>
<evidence type="ECO:0000256" key="3">
    <source>
        <dbReference type="ARBA" id="ARBA00022452"/>
    </source>
</evidence>
<feature type="domain" description="TonB-dependent receptor plug" evidence="14">
    <location>
        <begin position="115"/>
        <end position="235"/>
    </location>
</feature>
<evidence type="ECO:0000256" key="6">
    <source>
        <dbReference type="ARBA" id="ARBA00023077"/>
    </source>
</evidence>
<evidence type="ECO:0000313" key="16">
    <source>
        <dbReference type="Proteomes" id="UP000286501"/>
    </source>
</evidence>
<dbReference type="Pfam" id="PF00593">
    <property type="entry name" value="TonB_dep_Rec_b-barrel"/>
    <property type="match status" value="1"/>
</dbReference>
<dbReference type="InterPro" id="IPR037066">
    <property type="entry name" value="Plug_dom_sf"/>
</dbReference>
<dbReference type="Pfam" id="PF13715">
    <property type="entry name" value="CarbopepD_reg_2"/>
    <property type="match status" value="1"/>
</dbReference>
<organism evidence="15 16">
    <name type="scientific">Segatella copri</name>
    <dbReference type="NCBI Taxonomy" id="165179"/>
    <lineage>
        <taxon>Bacteria</taxon>
        <taxon>Pseudomonadati</taxon>
        <taxon>Bacteroidota</taxon>
        <taxon>Bacteroidia</taxon>
        <taxon>Bacteroidales</taxon>
        <taxon>Prevotellaceae</taxon>
        <taxon>Segatella</taxon>
    </lineage>
</organism>
<dbReference type="InterPro" id="IPR023996">
    <property type="entry name" value="TonB-dep_OMP_SusC/RagA"/>
</dbReference>
<comment type="caution">
    <text evidence="15">The sequence shown here is derived from an EMBL/GenBank/DDBJ whole genome shotgun (WGS) entry which is preliminary data.</text>
</comment>
<evidence type="ECO:0000256" key="11">
    <source>
        <dbReference type="RuleBase" id="RU003357"/>
    </source>
</evidence>
<dbReference type="InterPro" id="IPR039426">
    <property type="entry name" value="TonB-dep_rcpt-like"/>
</dbReference>
<dbReference type="PANTHER" id="PTHR30069">
    <property type="entry name" value="TONB-DEPENDENT OUTER MEMBRANE RECEPTOR"/>
    <property type="match status" value="1"/>
</dbReference>
<comment type="similarity">
    <text evidence="10 11">Belongs to the TonB-dependent receptor family.</text>
</comment>
<keyword evidence="2 10" id="KW-0813">Transport</keyword>
<dbReference type="PROSITE" id="PS51257">
    <property type="entry name" value="PROKAR_LIPOPROTEIN"/>
    <property type="match status" value="1"/>
</dbReference>
<evidence type="ECO:0000256" key="12">
    <source>
        <dbReference type="SAM" id="SignalP"/>
    </source>
</evidence>
<feature type="signal peptide" evidence="12">
    <location>
        <begin position="1"/>
        <end position="21"/>
    </location>
</feature>
<dbReference type="GO" id="GO:0015344">
    <property type="term" value="F:siderophore uptake transmembrane transporter activity"/>
    <property type="evidence" value="ECO:0007669"/>
    <property type="project" value="TreeGrafter"/>
</dbReference>
<dbReference type="InterPro" id="IPR000531">
    <property type="entry name" value="Beta-barrel_TonB"/>
</dbReference>
<keyword evidence="3 10" id="KW-1134">Transmembrane beta strand</keyword>
<dbReference type="Pfam" id="PF07715">
    <property type="entry name" value="Plug"/>
    <property type="match status" value="1"/>
</dbReference>
<evidence type="ECO:0000259" key="14">
    <source>
        <dbReference type="Pfam" id="PF07715"/>
    </source>
</evidence>
<dbReference type="InterPro" id="IPR012910">
    <property type="entry name" value="Plug_dom"/>
</dbReference>
<name>A0A414TH05_9BACT</name>
<evidence type="ECO:0000256" key="9">
    <source>
        <dbReference type="ARBA" id="ARBA00023237"/>
    </source>
</evidence>
<gene>
    <name evidence="15" type="ORF">DW250_06880</name>
</gene>
<protein>
    <submittedName>
        <fullName evidence="15">TonB-dependent receptor</fullName>
    </submittedName>
</protein>
<dbReference type="EMBL" id="QRIN01000022">
    <property type="protein sequence ID" value="RHG66316.1"/>
    <property type="molecule type" value="Genomic_DNA"/>
</dbReference>
<dbReference type="SUPFAM" id="SSF56935">
    <property type="entry name" value="Porins"/>
    <property type="match status" value="1"/>
</dbReference>
<proteinExistence type="inferred from homology"/>
<keyword evidence="8 15" id="KW-0675">Receptor</keyword>
<dbReference type="InterPro" id="IPR036942">
    <property type="entry name" value="Beta-barrel_TonB_sf"/>
</dbReference>
<dbReference type="NCBIfam" id="TIGR04056">
    <property type="entry name" value="OMP_RagA_SusC"/>
    <property type="match status" value="1"/>
</dbReference>
<dbReference type="PROSITE" id="PS52016">
    <property type="entry name" value="TONB_DEPENDENT_REC_3"/>
    <property type="match status" value="1"/>
</dbReference>
<comment type="subcellular location">
    <subcellularLocation>
        <location evidence="1 10">Cell outer membrane</location>
        <topology evidence="1 10">Multi-pass membrane protein</topology>
    </subcellularLocation>
</comment>